<organism evidence="1 2">
    <name type="scientific">Aeromonas veronii</name>
    <dbReference type="NCBI Taxonomy" id="654"/>
    <lineage>
        <taxon>Bacteria</taxon>
        <taxon>Pseudomonadati</taxon>
        <taxon>Pseudomonadota</taxon>
        <taxon>Gammaproteobacteria</taxon>
        <taxon>Aeromonadales</taxon>
        <taxon>Aeromonadaceae</taxon>
        <taxon>Aeromonas</taxon>
    </lineage>
</organism>
<reference evidence="1 2" key="1">
    <citation type="submission" date="2019-10" db="EMBL/GenBank/DDBJ databases">
        <authorList>
            <person name="Karimi E."/>
        </authorList>
    </citation>
    <scope>NUCLEOTIDE SEQUENCE [LARGE SCALE GENOMIC DNA]</scope>
    <source>
        <strain evidence="1">Aeromonas sp. 8C</strain>
    </source>
</reference>
<gene>
    <name evidence="1" type="ORF">AERO8C_70547</name>
</gene>
<proteinExistence type="predicted"/>
<protein>
    <submittedName>
        <fullName evidence="1">Uncharacterized protein</fullName>
    </submittedName>
</protein>
<accession>A0A653LBC9</accession>
<sequence>MAFQILRNFRDYPKLESYLTRNELTFGLT</sequence>
<dbReference type="Proteomes" id="UP000439123">
    <property type="component" value="Unassembled WGS sequence"/>
</dbReference>
<dbReference type="AlphaFoldDB" id="A0A653LBC9"/>
<evidence type="ECO:0000313" key="1">
    <source>
        <dbReference type="EMBL" id="VXA88919.1"/>
    </source>
</evidence>
<name>A0A653LBC9_AERVE</name>
<evidence type="ECO:0000313" key="2">
    <source>
        <dbReference type="Proteomes" id="UP000439123"/>
    </source>
</evidence>
<dbReference type="EMBL" id="CABWLC010000020">
    <property type="protein sequence ID" value="VXA88919.1"/>
    <property type="molecule type" value="Genomic_DNA"/>
</dbReference>